<evidence type="ECO:0000259" key="2">
    <source>
        <dbReference type="Pfam" id="PF00587"/>
    </source>
</evidence>
<sequence length="157" mass="17490">FQPRGDATQVYSIANTDLCLVGTSEIPLAAMFSDSVLHSTKDLPKRIAAFGHCFRTEVGHGGKETKGLLSNCTDYQARRLNIRHKADDKKPQFVATLNGTALAVPRILISILETYQEADGSVRVPAVLRPYLMQDHIRKPPETSTTLHHHHHRKAEQ</sequence>
<gene>
    <name evidence="3" type="ORF">DYB25_012487</name>
</gene>
<dbReference type="GO" id="GO:0004828">
    <property type="term" value="F:serine-tRNA ligase activity"/>
    <property type="evidence" value="ECO:0007669"/>
    <property type="project" value="InterPro"/>
</dbReference>
<accession>A0A397B306</accession>
<dbReference type="SUPFAM" id="SSF55681">
    <property type="entry name" value="Class II aaRS and biotin synthetases"/>
    <property type="match status" value="2"/>
</dbReference>
<dbReference type="EMBL" id="QUTA01006061">
    <property type="protein sequence ID" value="RHY12904.1"/>
    <property type="molecule type" value="Genomic_DNA"/>
</dbReference>
<comment type="caution">
    <text evidence="3">The sequence shown here is derived from an EMBL/GenBank/DDBJ whole genome shotgun (WGS) entry which is preliminary data.</text>
</comment>
<protein>
    <recommendedName>
        <fullName evidence="2">Aminoacyl-tRNA synthetase class II (G/ P/ S/T) domain-containing protein</fullName>
    </recommendedName>
</protein>
<dbReference type="AlphaFoldDB" id="A0A397B306"/>
<dbReference type="Gene3D" id="3.30.930.10">
    <property type="entry name" value="Bira Bifunctional Protein, Domain 2"/>
    <property type="match status" value="2"/>
</dbReference>
<dbReference type="GO" id="GO:0005524">
    <property type="term" value="F:ATP binding"/>
    <property type="evidence" value="ECO:0007669"/>
    <property type="project" value="InterPro"/>
</dbReference>
<organism evidence="3 4">
    <name type="scientific">Aphanomyces astaci</name>
    <name type="common">Crayfish plague agent</name>
    <dbReference type="NCBI Taxonomy" id="112090"/>
    <lineage>
        <taxon>Eukaryota</taxon>
        <taxon>Sar</taxon>
        <taxon>Stramenopiles</taxon>
        <taxon>Oomycota</taxon>
        <taxon>Saprolegniomycetes</taxon>
        <taxon>Saprolegniales</taxon>
        <taxon>Verrucalvaceae</taxon>
        <taxon>Aphanomyces</taxon>
    </lineage>
</organism>
<dbReference type="GO" id="GO:0006434">
    <property type="term" value="P:seryl-tRNA aminoacylation"/>
    <property type="evidence" value="ECO:0007669"/>
    <property type="project" value="InterPro"/>
</dbReference>
<dbReference type="InterPro" id="IPR002314">
    <property type="entry name" value="aa-tRNA-synt_IIb"/>
</dbReference>
<dbReference type="PANTHER" id="PTHR11778">
    <property type="entry name" value="SERYL-TRNA SYNTHETASE"/>
    <property type="match status" value="1"/>
</dbReference>
<reference evidence="3 4" key="1">
    <citation type="submission" date="2018-08" db="EMBL/GenBank/DDBJ databases">
        <title>Aphanomyces genome sequencing and annotation.</title>
        <authorList>
            <person name="Minardi D."/>
            <person name="Oidtmann B."/>
            <person name="Van Der Giezen M."/>
            <person name="Studholme D.J."/>
        </authorList>
    </citation>
    <scope>NUCLEOTIDE SEQUENCE [LARGE SCALE GENOMIC DNA]</scope>
    <source>
        <strain evidence="3 4">Yx</strain>
    </source>
</reference>
<feature type="region of interest" description="Disordered" evidence="1">
    <location>
        <begin position="138"/>
        <end position="157"/>
    </location>
</feature>
<feature type="domain" description="Aminoacyl-tRNA synthetase class II (G/ P/ S/T)" evidence="2">
    <location>
        <begin position="16"/>
        <end position="69"/>
    </location>
</feature>
<evidence type="ECO:0000256" key="1">
    <source>
        <dbReference type="SAM" id="MobiDB-lite"/>
    </source>
</evidence>
<dbReference type="InterPro" id="IPR045864">
    <property type="entry name" value="aa-tRNA-synth_II/BPL/LPL"/>
</dbReference>
<dbReference type="InterPro" id="IPR002317">
    <property type="entry name" value="Ser-tRNA-ligase_type_1"/>
</dbReference>
<dbReference type="VEuPathDB" id="FungiDB:H257_06860"/>
<proteinExistence type="predicted"/>
<feature type="compositionally biased region" description="Basic residues" evidence="1">
    <location>
        <begin position="147"/>
        <end position="157"/>
    </location>
</feature>
<name>A0A397B306_APHAT</name>
<dbReference type="Pfam" id="PF00587">
    <property type="entry name" value="tRNA-synt_2b"/>
    <property type="match status" value="1"/>
</dbReference>
<evidence type="ECO:0000313" key="3">
    <source>
        <dbReference type="EMBL" id="RHY12904.1"/>
    </source>
</evidence>
<evidence type="ECO:0000313" key="4">
    <source>
        <dbReference type="Proteomes" id="UP000266239"/>
    </source>
</evidence>
<dbReference type="Proteomes" id="UP000266239">
    <property type="component" value="Unassembled WGS sequence"/>
</dbReference>
<feature type="non-terminal residue" evidence="3">
    <location>
        <position position="1"/>
    </location>
</feature>